<protein>
    <submittedName>
        <fullName evidence="2">Uncharacterized protein</fullName>
    </submittedName>
</protein>
<gene>
    <name evidence="2" type="ORF">SAMN05428983_4823</name>
</gene>
<dbReference type="Proteomes" id="UP000198917">
    <property type="component" value="Unassembled WGS sequence"/>
</dbReference>
<proteinExistence type="predicted"/>
<dbReference type="AlphaFoldDB" id="A0A7Z7BSJ2"/>
<sequence length="38" mass="4332">MQTNDDRKNDKPVLTVSMKRLAKDVKPSLTRPECTDTV</sequence>
<feature type="compositionally biased region" description="Basic and acidic residues" evidence="1">
    <location>
        <begin position="1"/>
        <end position="11"/>
    </location>
</feature>
<organism evidence="2 3">
    <name type="scientific">Agrobacterium fabrum</name>
    <dbReference type="NCBI Taxonomy" id="1176649"/>
    <lineage>
        <taxon>Bacteria</taxon>
        <taxon>Pseudomonadati</taxon>
        <taxon>Pseudomonadota</taxon>
        <taxon>Alphaproteobacteria</taxon>
        <taxon>Hyphomicrobiales</taxon>
        <taxon>Rhizobiaceae</taxon>
        <taxon>Rhizobium/Agrobacterium group</taxon>
        <taxon>Agrobacterium</taxon>
        <taxon>Agrobacterium tumefaciens complex</taxon>
    </lineage>
</organism>
<accession>A0A7Z7BSJ2</accession>
<feature type="region of interest" description="Disordered" evidence="1">
    <location>
        <begin position="1"/>
        <end position="38"/>
    </location>
</feature>
<comment type="caution">
    <text evidence="2">The sequence shown here is derived from an EMBL/GenBank/DDBJ whole genome shotgun (WGS) entry which is preliminary data.</text>
</comment>
<dbReference type="EMBL" id="FNEW01000008">
    <property type="protein sequence ID" value="SDK39799.1"/>
    <property type="molecule type" value="Genomic_DNA"/>
</dbReference>
<evidence type="ECO:0000313" key="2">
    <source>
        <dbReference type="EMBL" id="SDK39799.1"/>
    </source>
</evidence>
<evidence type="ECO:0000313" key="3">
    <source>
        <dbReference type="Proteomes" id="UP000198917"/>
    </source>
</evidence>
<name>A0A7Z7BSJ2_9HYPH</name>
<reference evidence="2 3" key="1">
    <citation type="submission" date="2016-10" db="EMBL/GenBank/DDBJ databases">
        <authorList>
            <person name="Varghese N."/>
            <person name="Submissions S."/>
        </authorList>
    </citation>
    <scope>NUCLEOTIDE SEQUENCE [LARGE SCALE GENOMIC DNA]</scope>
    <source>
        <strain evidence="2 3">PDC82</strain>
    </source>
</reference>
<evidence type="ECO:0000256" key="1">
    <source>
        <dbReference type="SAM" id="MobiDB-lite"/>
    </source>
</evidence>